<dbReference type="Gene3D" id="3.40.50.150">
    <property type="entry name" value="Vaccinia Virus protein VP39"/>
    <property type="match status" value="1"/>
</dbReference>
<dbReference type="InterPro" id="IPR029063">
    <property type="entry name" value="SAM-dependent_MTases_sf"/>
</dbReference>
<dbReference type="PANTHER" id="PTHR14614:SF104">
    <property type="entry name" value="N-METHYLTRANSFERASE, PUTATIVE (AFU_ORTHOLOGUE AFUA_1G17750)-RELATED"/>
    <property type="match status" value="1"/>
</dbReference>
<dbReference type="SUPFAM" id="SSF53335">
    <property type="entry name" value="S-adenosyl-L-methionine-dependent methyltransferases"/>
    <property type="match status" value="1"/>
</dbReference>
<keyword evidence="2" id="KW-1185">Reference proteome</keyword>
<reference evidence="1 2" key="1">
    <citation type="submission" date="2019-03" db="EMBL/GenBank/DDBJ databases">
        <title>Rhodosporidium diobovatum UCD-FST 08-225 genome sequencing, assembly, and annotation.</title>
        <authorList>
            <person name="Fakankun I.U."/>
            <person name="Fristensky B."/>
            <person name="Levin D.B."/>
        </authorList>
    </citation>
    <scope>NUCLEOTIDE SEQUENCE [LARGE SCALE GENOMIC DNA]</scope>
    <source>
        <strain evidence="1 2">UCD-FST 08-225</strain>
    </source>
</reference>
<organism evidence="1 2">
    <name type="scientific">Rhodotorula diobovata</name>
    <dbReference type="NCBI Taxonomy" id="5288"/>
    <lineage>
        <taxon>Eukaryota</taxon>
        <taxon>Fungi</taxon>
        <taxon>Dikarya</taxon>
        <taxon>Basidiomycota</taxon>
        <taxon>Pucciniomycotina</taxon>
        <taxon>Microbotryomycetes</taxon>
        <taxon>Sporidiobolales</taxon>
        <taxon>Sporidiobolaceae</taxon>
        <taxon>Rhodotorula</taxon>
    </lineage>
</organism>
<dbReference type="InterPro" id="IPR019410">
    <property type="entry name" value="Methyltransf_16"/>
</dbReference>
<name>A0A5C5FU25_9BASI</name>
<dbReference type="EMBL" id="SOZI01000094">
    <property type="protein sequence ID" value="TNY19484.1"/>
    <property type="molecule type" value="Genomic_DNA"/>
</dbReference>
<evidence type="ECO:0000313" key="2">
    <source>
        <dbReference type="Proteomes" id="UP000311382"/>
    </source>
</evidence>
<dbReference type="OrthoDB" id="407325at2759"/>
<dbReference type="AlphaFoldDB" id="A0A5C5FU25"/>
<evidence type="ECO:0000313" key="1">
    <source>
        <dbReference type="EMBL" id="TNY19484.1"/>
    </source>
</evidence>
<gene>
    <name evidence="1" type="ORF">DMC30DRAFT_400292</name>
</gene>
<dbReference type="GO" id="GO:0008757">
    <property type="term" value="F:S-adenosylmethionine-dependent methyltransferase activity"/>
    <property type="evidence" value="ECO:0007669"/>
    <property type="project" value="UniProtKB-ARBA"/>
</dbReference>
<accession>A0A5C5FU25</accession>
<dbReference type="Proteomes" id="UP000311382">
    <property type="component" value="Unassembled WGS sequence"/>
</dbReference>
<comment type="caution">
    <text evidence="1">The sequence shown here is derived from an EMBL/GenBank/DDBJ whole genome shotgun (WGS) entry which is preliminary data.</text>
</comment>
<dbReference type="GO" id="GO:0032259">
    <property type="term" value="P:methylation"/>
    <property type="evidence" value="ECO:0007669"/>
    <property type="project" value="UniProtKB-KW"/>
</dbReference>
<dbReference type="GO" id="GO:0005737">
    <property type="term" value="C:cytoplasm"/>
    <property type="evidence" value="ECO:0007669"/>
    <property type="project" value="TreeGrafter"/>
</dbReference>
<sequence length="278" mass="30038">MLPLTGCFPENYLSPSPAHGVPGSLFTWCAPLRAPSPLLLALPVPPPRTRDRYASYVWNASILLADKIAAKEIDVAGKRVLELGAGLGLPGLVAARMGAELVVLTDYDQKDALDDTARAVDEALSPELQHRVHVFPHTWGRSVEPLLRISPSFDLLLVADCVWSPALHGSLVKSLVSLLAACPSATVHFAAGFHTGRKAVAAFLAAAEQAGVTPRDRADWVEVSVEGEVRAWNWGRVECLRDGREVKVCGPEPLEEEKQEERNRWTLYGTLGLQGAGS</sequence>
<keyword evidence="1" id="KW-0489">Methyltransferase</keyword>
<dbReference type="PANTHER" id="PTHR14614">
    <property type="entry name" value="HEPATOCELLULAR CARCINOMA-ASSOCIATED ANTIGEN"/>
    <property type="match status" value="1"/>
</dbReference>
<dbReference type="Pfam" id="PF10294">
    <property type="entry name" value="Methyltransf_16"/>
    <property type="match status" value="1"/>
</dbReference>
<proteinExistence type="predicted"/>
<keyword evidence="1" id="KW-0808">Transferase</keyword>
<protein>
    <submittedName>
        <fullName evidence="1">Putative methyltransferase-domain-containing protein</fullName>
    </submittedName>
</protein>